<feature type="region of interest" description="Disordered" evidence="2">
    <location>
        <begin position="1158"/>
        <end position="1189"/>
    </location>
</feature>
<protein>
    <recommendedName>
        <fullName evidence="5">Tape measure protein</fullName>
    </recommendedName>
</protein>
<evidence type="ECO:0000313" key="3">
    <source>
        <dbReference type="EMBL" id="GAA2875628.1"/>
    </source>
</evidence>
<accession>A0ABN3VYY9</accession>
<reference evidence="3 4" key="1">
    <citation type="journal article" date="2019" name="Int. J. Syst. Evol. Microbiol.">
        <title>The Global Catalogue of Microorganisms (GCM) 10K type strain sequencing project: providing services to taxonomists for standard genome sequencing and annotation.</title>
        <authorList>
            <consortium name="The Broad Institute Genomics Platform"/>
            <consortium name="The Broad Institute Genome Sequencing Center for Infectious Disease"/>
            <person name="Wu L."/>
            <person name="Ma J."/>
        </authorList>
    </citation>
    <scope>NUCLEOTIDE SEQUENCE [LARGE SCALE GENOMIC DNA]</scope>
    <source>
        <strain evidence="3 4">JCM 6242</strain>
    </source>
</reference>
<name>A0ABN3VYY9_9ACTN</name>
<organism evidence="3 4">
    <name type="scientific">Streptosporangium fragile</name>
    <dbReference type="NCBI Taxonomy" id="46186"/>
    <lineage>
        <taxon>Bacteria</taxon>
        <taxon>Bacillati</taxon>
        <taxon>Actinomycetota</taxon>
        <taxon>Actinomycetes</taxon>
        <taxon>Streptosporangiales</taxon>
        <taxon>Streptosporangiaceae</taxon>
        <taxon>Streptosporangium</taxon>
    </lineage>
</organism>
<evidence type="ECO:0000256" key="1">
    <source>
        <dbReference type="SAM" id="Coils"/>
    </source>
</evidence>
<dbReference type="EMBL" id="BAAAVI010000024">
    <property type="protein sequence ID" value="GAA2875628.1"/>
    <property type="molecule type" value="Genomic_DNA"/>
</dbReference>
<evidence type="ECO:0008006" key="5">
    <source>
        <dbReference type="Google" id="ProtNLM"/>
    </source>
</evidence>
<feature type="compositionally biased region" description="Polar residues" evidence="2">
    <location>
        <begin position="1"/>
        <end position="16"/>
    </location>
</feature>
<dbReference type="PANTHER" id="PTHR45615">
    <property type="entry name" value="MYOSIN HEAVY CHAIN, NON-MUSCLE"/>
    <property type="match status" value="1"/>
</dbReference>
<gene>
    <name evidence="3" type="ORF">GCM10010517_36560</name>
</gene>
<feature type="region of interest" description="Disordered" evidence="2">
    <location>
        <begin position="1"/>
        <end position="31"/>
    </location>
</feature>
<sequence length="1286" mass="132048">MANMRKSQQETTNLSRKMTETGASADRMRERLEAATKALPKIEIDADSSPAEIKFAQLRAQLEALADKKIGVDIDADAARAELAQIERELEQLQQTEVDINVRADLGTALAELRAIDGEVSRVDGRTARVDVNADVGGALASIGMVGAALASLPAVTTVAVGVTALGGAFAAAGAGAASFAAVAVPSLGRINEALKAQEAAAKAAGGATGGAGQSAAQAALQAMQLEQAEKRLADAQRDERQAQEDLTRAREAGRRALEDMNFSLERSVLSQKDAALAVREAEARLAQVMADPKSSQLEIERAMLSVEQAQQRAREQEVKTQRAKKDTAAANRAGVEGTREYQRGLEDLRQAQDKVAQAEQQLKQLHLQQQQAMSGGGGAAAKAADAFADLSKAERKLATDLKAFQDEYLAWQQSLQPDVFPAIHQGLDLMRLGLQEAGPMAKSAGVALLELGQDAEKALRGPFWQDFLFDINTQIPGAITSLGRTGINTFTGLAGVVQAFLPYTQDVLGSIEGMSEAWSQWGQNLDINPRFHEFLLWVQENGPAAVEVVLNLAKAGGTLVEGLAPVAGLSWTALGVLAEILAGMDPAHITAIAVAIIAIKTAQTGLKVASFFGELPGRADAARGKLDAFGEAVGRTRDKAKGLGATLGDLGGKLGGVAGAVGGAGLVGGLLVLGSRLEANATAAERFAEKTVALGGGDLNRQIAAVTAELDKQRQAIGFNIANTIYLSDAEREAADNVAALETRLGQLKHQKELDAIASKVAGDAAGEHGRKVGELNTALDVFAGKTNALQAMRNMETAHRAAAAAIDASNGKLQVSAGMTDAQKDAVLRAREAFSGYITSIRAAADGAATLSGKQTDGTRVILEQLPRLAELAGKSGEAKQQILLLAQAYGISAEDAKKAMAGGKGLQEVLEKLKSKQIKIDMDIKEAEARLKVVARWLEDLQRRAQLKLVGGLNPTSARGNAWGGIQYRDGRPDYMAQGGIRPLGANPGAMIARSPYLISGRAGPNVVFGEAGAEAFIPLDPGKRGRGLQILQEAAGIMGMAVVPQGVDAGSAGGSFAAGSIAGSGPAGGAMVTVTGIDALRSEINTTAVGLTSSLGSATSTLDAALGDTGTLTGAVDGLGEAATGWGEVIAVQIPPLTDAVTLLGEAVSAAASAAGGDAKGGSGGKGSERSPRDGKAKGKATPAEQKVMIQGAASVTGAAGVALPGGGTNWSRMSRPVQGAASWSPAGPGPASAGSAASAGSGGATPGGGGPLLNIENFNTTERMSADEIVTRLSFKMGNRG</sequence>
<feature type="coiled-coil region" evidence="1">
    <location>
        <begin position="76"/>
        <end position="103"/>
    </location>
</feature>
<feature type="compositionally biased region" description="Low complexity" evidence="2">
    <location>
        <begin position="1224"/>
        <end position="1244"/>
    </location>
</feature>
<feature type="compositionally biased region" description="Gly residues" evidence="2">
    <location>
        <begin position="1245"/>
        <end position="1256"/>
    </location>
</feature>
<feature type="compositionally biased region" description="Basic and acidic residues" evidence="2">
    <location>
        <begin position="317"/>
        <end position="328"/>
    </location>
</feature>
<proteinExistence type="predicted"/>
<comment type="caution">
    <text evidence="3">The sequence shown here is derived from an EMBL/GenBank/DDBJ whole genome shotgun (WGS) entry which is preliminary data.</text>
</comment>
<feature type="coiled-coil region" evidence="1">
    <location>
        <begin position="913"/>
        <end position="947"/>
    </location>
</feature>
<evidence type="ECO:0000313" key="4">
    <source>
        <dbReference type="Proteomes" id="UP001500831"/>
    </source>
</evidence>
<keyword evidence="1" id="KW-0175">Coiled coil</keyword>
<feature type="coiled-coil region" evidence="1">
    <location>
        <begin position="219"/>
        <end position="253"/>
    </location>
</feature>
<dbReference type="Proteomes" id="UP001500831">
    <property type="component" value="Unassembled WGS sequence"/>
</dbReference>
<feature type="region of interest" description="Disordered" evidence="2">
    <location>
        <begin position="1212"/>
        <end position="1258"/>
    </location>
</feature>
<keyword evidence="4" id="KW-1185">Reference proteome</keyword>
<feature type="region of interest" description="Disordered" evidence="2">
    <location>
        <begin position="317"/>
        <end position="336"/>
    </location>
</feature>
<dbReference type="PANTHER" id="PTHR45615:SF80">
    <property type="entry name" value="GRIP DOMAIN-CONTAINING PROTEIN"/>
    <property type="match status" value="1"/>
</dbReference>
<evidence type="ECO:0000256" key="2">
    <source>
        <dbReference type="SAM" id="MobiDB-lite"/>
    </source>
</evidence>
<feature type="compositionally biased region" description="Basic and acidic residues" evidence="2">
    <location>
        <begin position="1171"/>
        <end position="1181"/>
    </location>
</feature>